<evidence type="ECO:0000313" key="8">
    <source>
        <dbReference type="Proteomes" id="UP001206572"/>
    </source>
</evidence>
<evidence type="ECO:0000256" key="5">
    <source>
        <dbReference type="SAM" id="SignalP"/>
    </source>
</evidence>
<proteinExistence type="predicted"/>
<feature type="domain" description="Thioredoxin" evidence="6">
    <location>
        <begin position="46"/>
        <end position="183"/>
    </location>
</feature>
<evidence type="ECO:0000256" key="1">
    <source>
        <dbReference type="ARBA" id="ARBA00004196"/>
    </source>
</evidence>
<feature type="signal peptide" evidence="5">
    <location>
        <begin position="1"/>
        <end position="26"/>
    </location>
</feature>
<keyword evidence="2" id="KW-0201">Cytochrome c-type biogenesis</keyword>
<evidence type="ECO:0000256" key="4">
    <source>
        <dbReference type="ARBA" id="ARBA00023284"/>
    </source>
</evidence>
<dbReference type="InterPro" id="IPR013740">
    <property type="entry name" value="Redoxin"/>
</dbReference>
<keyword evidence="4" id="KW-0676">Redox-active center</keyword>
<feature type="chain" id="PRO_5045759786" evidence="5">
    <location>
        <begin position="27"/>
        <end position="349"/>
    </location>
</feature>
<comment type="subcellular location">
    <subcellularLocation>
        <location evidence="1">Cell envelope</location>
    </subcellularLocation>
</comment>
<dbReference type="Proteomes" id="UP001206572">
    <property type="component" value="Unassembled WGS sequence"/>
</dbReference>
<dbReference type="PANTHER" id="PTHR42852:SF6">
    <property type="entry name" value="THIOL:DISULFIDE INTERCHANGE PROTEIN DSBE"/>
    <property type="match status" value="1"/>
</dbReference>
<dbReference type="EMBL" id="JANUHA010000002">
    <property type="protein sequence ID" value="MCS0595341.1"/>
    <property type="molecule type" value="Genomic_DNA"/>
</dbReference>
<comment type="caution">
    <text evidence="7">The sequence shown here is derived from an EMBL/GenBank/DDBJ whole genome shotgun (WGS) entry which is preliminary data.</text>
</comment>
<dbReference type="CDD" id="cd02966">
    <property type="entry name" value="TlpA_like_family"/>
    <property type="match status" value="1"/>
</dbReference>
<dbReference type="InterPro" id="IPR013766">
    <property type="entry name" value="Thioredoxin_domain"/>
</dbReference>
<dbReference type="InterPro" id="IPR050553">
    <property type="entry name" value="Thioredoxin_ResA/DsbE_sf"/>
</dbReference>
<keyword evidence="8" id="KW-1185">Reference proteome</keyword>
<name>A0ABT2AGK6_9BURK</name>
<accession>A0ABT2AGK6</accession>
<dbReference type="SUPFAM" id="SSF52833">
    <property type="entry name" value="Thioredoxin-like"/>
    <property type="match status" value="2"/>
</dbReference>
<dbReference type="Gene3D" id="3.40.30.10">
    <property type="entry name" value="Glutaredoxin"/>
    <property type="match status" value="2"/>
</dbReference>
<dbReference type="RefSeq" id="WP_258826426.1">
    <property type="nucleotide sequence ID" value="NZ_JANUHA010000002.1"/>
</dbReference>
<keyword evidence="5" id="KW-0732">Signal</keyword>
<organism evidence="7 8">
    <name type="scientific">Massilia agri</name>
    <dbReference type="NCBI Taxonomy" id="1886785"/>
    <lineage>
        <taxon>Bacteria</taxon>
        <taxon>Pseudomonadati</taxon>
        <taxon>Pseudomonadota</taxon>
        <taxon>Betaproteobacteria</taxon>
        <taxon>Burkholderiales</taxon>
        <taxon>Oxalobacteraceae</taxon>
        <taxon>Telluria group</taxon>
        <taxon>Massilia</taxon>
    </lineage>
</organism>
<sequence length="349" mass="37505">MSNRLATLPALALLLCCAVLPLSTNARQRADEGGDGASRAAQAGRGLVGRPAPAAVLRTVDGSSIDLGALYGKRPVYLKFWATWCSICLEQMPQSSRLYRKYGERITVVAVNAGFSETDAAVRTVRDVYRLPMPVAIDDGSLGRRLNLRVTPQHVVIGADGRILHVGHKHDEQLIAALERAASGHIAAAAPSLAPRGASPSQGEGSDVRGLAVTTIDGRRAALGQAGRPQALVFFSPWCESYLRDSRPRTAQACARVRQESERLARSGDIDWFAISGPVWSSTGELAEYARTRKTRIPLALDSTGEVFAAFGIRDIPAVVLLDAAGRLVRVLGPDDRDLEQALRDLRAR</sequence>
<keyword evidence="3" id="KW-1015">Disulfide bond</keyword>
<gene>
    <name evidence="7" type="ORF">NX780_03170</name>
</gene>
<dbReference type="PANTHER" id="PTHR42852">
    <property type="entry name" value="THIOL:DISULFIDE INTERCHANGE PROTEIN DSBE"/>
    <property type="match status" value="1"/>
</dbReference>
<dbReference type="Pfam" id="PF08534">
    <property type="entry name" value="Redoxin"/>
    <property type="match status" value="1"/>
</dbReference>
<evidence type="ECO:0000256" key="3">
    <source>
        <dbReference type="ARBA" id="ARBA00023157"/>
    </source>
</evidence>
<dbReference type="PROSITE" id="PS51352">
    <property type="entry name" value="THIOREDOXIN_2"/>
    <property type="match status" value="2"/>
</dbReference>
<reference evidence="7 8" key="1">
    <citation type="submission" date="2022-08" db="EMBL/GenBank/DDBJ databases">
        <title>Reclassification of Massilia species as members of the genera Telluria, Duganella, Pseudoduganella, Mokoshia gen. nov. and Zemynaea gen. nov. using orthogonal and non-orthogonal genome-based approaches.</title>
        <authorList>
            <person name="Bowman J.P."/>
        </authorList>
    </citation>
    <scope>NUCLEOTIDE SEQUENCE [LARGE SCALE GENOMIC DNA]</scope>
    <source>
        <strain evidence="7 8">JCM 31661</strain>
    </source>
</reference>
<evidence type="ECO:0000259" key="6">
    <source>
        <dbReference type="PROSITE" id="PS51352"/>
    </source>
</evidence>
<evidence type="ECO:0000313" key="7">
    <source>
        <dbReference type="EMBL" id="MCS0595341.1"/>
    </source>
</evidence>
<evidence type="ECO:0000256" key="2">
    <source>
        <dbReference type="ARBA" id="ARBA00022748"/>
    </source>
</evidence>
<feature type="domain" description="Thioredoxin" evidence="6">
    <location>
        <begin position="188"/>
        <end position="349"/>
    </location>
</feature>
<dbReference type="InterPro" id="IPR036249">
    <property type="entry name" value="Thioredoxin-like_sf"/>
</dbReference>
<protein>
    <submittedName>
        <fullName evidence="7">Redoxin family protein</fullName>
    </submittedName>
</protein>